<keyword evidence="3" id="KW-0732">Signal</keyword>
<dbReference type="PANTHER" id="PTHR24260:SF136">
    <property type="entry name" value="GH08193P-RELATED"/>
    <property type="match status" value="1"/>
</dbReference>
<reference evidence="5 6" key="1">
    <citation type="submission" date="2018-02" db="EMBL/GenBank/DDBJ databases">
        <title>Genomic Encyclopedia of Archaeal and Bacterial Type Strains, Phase II (KMG-II): from individual species to whole genera.</title>
        <authorList>
            <person name="Goeker M."/>
        </authorList>
    </citation>
    <scope>NUCLEOTIDE SEQUENCE [LARGE SCALE GENOMIC DNA]</scope>
    <source>
        <strain evidence="5 6">DSM 22857</strain>
    </source>
</reference>
<dbReference type="EMBL" id="PTJD01000011">
    <property type="protein sequence ID" value="PPK93148.1"/>
    <property type="molecule type" value="Genomic_DNA"/>
</dbReference>
<dbReference type="Gene3D" id="2.40.10.10">
    <property type="entry name" value="Trypsin-like serine proteases"/>
    <property type="match status" value="1"/>
</dbReference>
<dbReference type="GO" id="GO:0004252">
    <property type="term" value="F:serine-type endopeptidase activity"/>
    <property type="evidence" value="ECO:0007669"/>
    <property type="project" value="InterPro"/>
</dbReference>
<evidence type="ECO:0000313" key="6">
    <source>
        <dbReference type="Proteomes" id="UP000239485"/>
    </source>
</evidence>
<dbReference type="InterPro" id="IPR018114">
    <property type="entry name" value="TRYPSIN_HIS"/>
</dbReference>
<dbReference type="PROSITE" id="PS00134">
    <property type="entry name" value="TRYPSIN_HIS"/>
    <property type="match status" value="1"/>
</dbReference>
<evidence type="ECO:0000256" key="3">
    <source>
        <dbReference type="SAM" id="SignalP"/>
    </source>
</evidence>
<dbReference type="InterPro" id="IPR001254">
    <property type="entry name" value="Trypsin_dom"/>
</dbReference>
<evidence type="ECO:0000256" key="2">
    <source>
        <dbReference type="RuleBase" id="RU363034"/>
    </source>
</evidence>
<dbReference type="PROSITE" id="PS00135">
    <property type="entry name" value="TRYPSIN_SER"/>
    <property type="match status" value="1"/>
</dbReference>
<dbReference type="RefSeq" id="WP_104434011.1">
    <property type="nucleotide sequence ID" value="NZ_PTJD01000011.1"/>
</dbReference>
<dbReference type="PROSITE" id="PS50240">
    <property type="entry name" value="TRYPSIN_DOM"/>
    <property type="match status" value="1"/>
</dbReference>
<dbReference type="PANTHER" id="PTHR24260">
    <property type="match status" value="1"/>
</dbReference>
<dbReference type="PRINTS" id="PR00722">
    <property type="entry name" value="CHYMOTRYPSIN"/>
</dbReference>
<dbReference type="InterPro" id="IPR009003">
    <property type="entry name" value="Peptidase_S1_PA"/>
</dbReference>
<keyword evidence="2" id="KW-0378">Hydrolase</keyword>
<keyword evidence="1" id="KW-1015">Disulfide bond</keyword>
<dbReference type="Proteomes" id="UP000239485">
    <property type="component" value="Unassembled WGS sequence"/>
</dbReference>
<name>A0A2S6IG08_9ACTN</name>
<gene>
    <name evidence="5" type="ORF">CLV92_11165</name>
</gene>
<dbReference type="GO" id="GO:0006508">
    <property type="term" value="P:proteolysis"/>
    <property type="evidence" value="ECO:0007669"/>
    <property type="project" value="UniProtKB-KW"/>
</dbReference>
<sequence>MKHLRTALGTALAALVVTATPAHAITFGQPDGDRHPSVGALLHDYDPASPGPDVMCTGTLIAPKVFLTASHCTEGLDRVAVSFASRYDEGAADPAGVIGGRAVTHPEYGTGGQDDGHDIAVVLLDSAPAGITPAQLPARRSLDRLKAAHALDDQTFTAVGYGLVRDTKGGGSKELYDPMGERRFALQTSLSLRENWLLLSMNPATGDGGTCYGDSGGPHFLGGERSDRIVSITVTGDAVCRATDKTYRLDSDSARAFLDDYVTLP</sequence>
<dbReference type="Pfam" id="PF00089">
    <property type="entry name" value="Trypsin"/>
    <property type="match status" value="1"/>
</dbReference>
<keyword evidence="2" id="KW-0645">Protease</keyword>
<keyword evidence="6" id="KW-1185">Reference proteome</keyword>
<evidence type="ECO:0000256" key="1">
    <source>
        <dbReference type="ARBA" id="ARBA00023157"/>
    </source>
</evidence>
<dbReference type="InterPro" id="IPR051333">
    <property type="entry name" value="CLIP_Serine_Protease"/>
</dbReference>
<proteinExistence type="predicted"/>
<dbReference type="SUPFAM" id="SSF50494">
    <property type="entry name" value="Trypsin-like serine proteases"/>
    <property type="match status" value="1"/>
</dbReference>
<protein>
    <submittedName>
        <fullName evidence="5">Trypsin</fullName>
    </submittedName>
</protein>
<dbReference type="InterPro" id="IPR033116">
    <property type="entry name" value="TRYPSIN_SER"/>
</dbReference>
<dbReference type="SMART" id="SM00020">
    <property type="entry name" value="Tryp_SPc"/>
    <property type="match status" value="1"/>
</dbReference>
<comment type="caution">
    <text evidence="5">The sequence shown here is derived from an EMBL/GenBank/DDBJ whole genome shotgun (WGS) entry which is preliminary data.</text>
</comment>
<organism evidence="5 6">
    <name type="scientific">Kineococcus xinjiangensis</name>
    <dbReference type="NCBI Taxonomy" id="512762"/>
    <lineage>
        <taxon>Bacteria</taxon>
        <taxon>Bacillati</taxon>
        <taxon>Actinomycetota</taxon>
        <taxon>Actinomycetes</taxon>
        <taxon>Kineosporiales</taxon>
        <taxon>Kineosporiaceae</taxon>
        <taxon>Kineococcus</taxon>
    </lineage>
</organism>
<dbReference type="InterPro" id="IPR001314">
    <property type="entry name" value="Peptidase_S1A"/>
</dbReference>
<dbReference type="OrthoDB" id="3657335at2"/>
<accession>A0A2S6IG08</accession>
<dbReference type="AlphaFoldDB" id="A0A2S6IG08"/>
<feature type="chain" id="PRO_5015733745" evidence="3">
    <location>
        <begin position="25"/>
        <end position="265"/>
    </location>
</feature>
<dbReference type="InterPro" id="IPR043504">
    <property type="entry name" value="Peptidase_S1_PA_chymotrypsin"/>
</dbReference>
<feature type="domain" description="Peptidase S1" evidence="4">
    <location>
        <begin position="25"/>
        <end position="265"/>
    </location>
</feature>
<evidence type="ECO:0000313" key="5">
    <source>
        <dbReference type="EMBL" id="PPK93148.1"/>
    </source>
</evidence>
<keyword evidence="2" id="KW-0720">Serine protease</keyword>
<evidence type="ECO:0000259" key="4">
    <source>
        <dbReference type="PROSITE" id="PS50240"/>
    </source>
</evidence>
<feature type="signal peptide" evidence="3">
    <location>
        <begin position="1"/>
        <end position="24"/>
    </location>
</feature>